<dbReference type="InterPro" id="IPR011044">
    <property type="entry name" value="Quino_amine_DH_bsu"/>
</dbReference>
<dbReference type="InterPro" id="IPR015943">
    <property type="entry name" value="WD40/YVTN_repeat-like_dom_sf"/>
</dbReference>
<accession>A0ABY6D333</accession>
<dbReference type="SUPFAM" id="SSF50969">
    <property type="entry name" value="YVTN repeat-like/Quinoprotein amine dehydrogenase"/>
    <property type="match status" value="1"/>
</dbReference>
<name>A0ABY6D333_9BACT</name>
<keyword evidence="2" id="KW-1003">Cell membrane</keyword>
<proteinExistence type="predicted"/>
<organism evidence="4 5">
    <name type="scientific">Reichenbachiella carrageenanivorans</name>
    <dbReference type="NCBI Taxonomy" id="2979869"/>
    <lineage>
        <taxon>Bacteria</taxon>
        <taxon>Pseudomonadati</taxon>
        <taxon>Bacteroidota</taxon>
        <taxon>Cytophagia</taxon>
        <taxon>Cytophagales</taxon>
        <taxon>Reichenbachiellaceae</taxon>
        <taxon>Reichenbachiella</taxon>
    </lineage>
</organism>
<keyword evidence="3" id="KW-0472">Membrane</keyword>
<dbReference type="InterPro" id="IPR009722">
    <property type="entry name" value="YjiK/CarP"/>
</dbReference>
<sequence>MPKAKIYLLVAWTFMFGCQHNSRPTAEALFHFVPQQFKQYNLQKPDAKYFLPYVLEEISGMAYYQPGIIACIQDEDGKVFFYNHKTREIENTVRFEGAGDYEGLASDGEKLYVAESNGHIYKIEIGSHGDIHKVKKYKTALKKQNDVEGLVYDPTLDKLLVACKDESSIEGKKQKGRSFYYFDLEDKKIEKKAAFNISRHDIKKYLEAHKDFEYEVNRINFKPSGIALHPINDHFYIIASIGKLMLITDKQGTIKGSIPLDPRLLGQPEGICFAPNGDLFISSEGQGDKGYILKFNMN</sequence>
<evidence type="ECO:0000256" key="1">
    <source>
        <dbReference type="ARBA" id="ARBA00004236"/>
    </source>
</evidence>
<evidence type="ECO:0000256" key="3">
    <source>
        <dbReference type="ARBA" id="ARBA00023136"/>
    </source>
</evidence>
<protein>
    <submittedName>
        <fullName evidence="4">SdiA-regulated domain-containing protein</fullName>
    </submittedName>
</protein>
<evidence type="ECO:0000256" key="2">
    <source>
        <dbReference type="ARBA" id="ARBA00022475"/>
    </source>
</evidence>
<gene>
    <name evidence="4" type="ORF">N7E81_05590</name>
</gene>
<comment type="subcellular location">
    <subcellularLocation>
        <location evidence="1">Cell membrane</location>
    </subcellularLocation>
</comment>
<dbReference type="RefSeq" id="WP_263052301.1">
    <property type="nucleotide sequence ID" value="NZ_CP106735.1"/>
</dbReference>
<dbReference type="Proteomes" id="UP001062165">
    <property type="component" value="Chromosome"/>
</dbReference>
<reference evidence="4" key="1">
    <citation type="submission" date="2022-10" db="EMBL/GenBank/DDBJ databases">
        <title>Comparative genomics and taxonomic characterization of three novel marine species of genus Reichenbachiella exhibiting antioxidant and polysaccharide degradation activities.</title>
        <authorList>
            <person name="Muhammad N."/>
            <person name="Lee Y.-J."/>
            <person name="Ko J."/>
            <person name="Kim S.-G."/>
        </authorList>
    </citation>
    <scope>NUCLEOTIDE SEQUENCE</scope>
    <source>
        <strain evidence="4">Wsw4-B4</strain>
    </source>
</reference>
<dbReference type="Pfam" id="PF06977">
    <property type="entry name" value="SdiA-regulated"/>
    <property type="match status" value="1"/>
</dbReference>
<keyword evidence="5" id="KW-1185">Reference proteome</keyword>
<dbReference type="Gene3D" id="2.130.10.10">
    <property type="entry name" value="YVTN repeat-like/Quinoprotein amine dehydrogenase"/>
    <property type="match status" value="1"/>
</dbReference>
<evidence type="ECO:0000313" key="5">
    <source>
        <dbReference type="Proteomes" id="UP001062165"/>
    </source>
</evidence>
<dbReference type="PROSITE" id="PS51257">
    <property type="entry name" value="PROKAR_LIPOPROTEIN"/>
    <property type="match status" value="1"/>
</dbReference>
<evidence type="ECO:0000313" key="4">
    <source>
        <dbReference type="EMBL" id="UXX80571.1"/>
    </source>
</evidence>
<dbReference type="EMBL" id="CP106735">
    <property type="protein sequence ID" value="UXX80571.1"/>
    <property type="molecule type" value="Genomic_DNA"/>
</dbReference>